<keyword evidence="8" id="KW-1185">Reference proteome</keyword>
<proteinExistence type="inferred from homology"/>
<dbReference type="InterPro" id="IPR041916">
    <property type="entry name" value="Anti_sigma_zinc_sf"/>
</dbReference>
<reference evidence="7 8" key="1">
    <citation type="submission" date="2023-04" db="EMBL/GenBank/DDBJ databases">
        <title>Fusibacter bizertensis strain WBS, isolated from littoral bottom sediments of the Arctic seas - biochemical and genomic analysis.</title>
        <authorList>
            <person name="Brioukhanov A.L."/>
        </authorList>
    </citation>
    <scope>NUCLEOTIDE SEQUENCE [LARGE SCALE GENOMIC DNA]</scope>
    <source>
        <strain evidence="7 8">WBS</strain>
    </source>
</reference>
<feature type="transmembrane region" description="Helical" evidence="4">
    <location>
        <begin position="119"/>
        <end position="140"/>
    </location>
</feature>
<evidence type="ECO:0000256" key="3">
    <source>
        <dbReference type="SAM" id="Coils"/>
    </source>
</evidence>
<dbReference type="InterPro" id="IPR027383">
    <property type="entry name" value="Znf_put"/>
</dbReference>
<keyword evidence="4" id="KW-0472">Membrane</keyword>
<feature type="coiled-coil region" evidence="3">
    <location>
        <begin position="339"/>
        <end position="366"/>
    </location>
</feature>
<evidence type="ECO:0000256" key="1">
    <source>
        <dbReference type="ARBA" id="ARBA00024353"/>
    </source>
</evidence>
<keyword evidence="4" id="KW-1133">Transmembrane helix</keyword>
<keyword evidence="4" id="KW-0812">Transmembrane</keyword>
<gene>
    <name evidence="7" type="ORF">QE109_09290</name>
</gene>
<comment type="caution">
    <text evidence="7">The sequence shown here is derived from an EMBL/GenBank/DDBJ whole genome shotgun (WGS) entry which is preliminary data.</text>
</comment>
<name>A0ABT6ND86_9FIRM</name>
<comment type="similarity">
    <text evidence="1">Belongs to the zinc-associated anti-sigma factor (ZAS) superfamily. Anti-sigma-W factor family.</text>
</comment>
<feature type="domain" description="Putative zinc-finger" evidence="5">
    <location>
        <begin position="3"/>
        <end position="36"/>
    </location>
</feature>
<dbReference type="Proteomes" id="UP001158045">
    <property type="component" value="Unassembled WGS sequence"/>
</dbReference>
<dbReference type="Pfam" id="PF14257">
    <property type="entry name" value="DUF4349"/>
    <property type="match status" value="1"/>
</dbReference>
<feature type="transmembrane region" description="Helical" evidence="4">
    <location>
        <begin position="415"/>
        <end position="440"/>
    </location>
</feature>
<protein>
    <recommendedName>
        <fullName evidence="2">Anti-sigma-W factor RsiW</fullName>
    </recommendedName>
</protein>
<evidence type="ECO:0000259" key="6">
    <source>
        <dbReference type="Pfam" id="PF14257"/>
    </source>
</evidence>
<sequence>MNCEQAKQLMNAFVDNELNDQELNKLNAHLDSCESCTVEFEELKYMVLLMGEIELKELPKGYEEELHEKLLLASTEMKELELSDHIINETNDNASHKENDGPMSGIVRSLKNFKFNKKFYTYAAIPAVLIIMVFATKDFWSLSKNESAVSDEYYVMETTAAALEMDQGRGEEGADFVAGSAPEVSFNESMTLKSNAVTTSAQIPDDENPAEEVYRDGRMIIQSASIQMDIEKYDDVMSRLKTFVANANGYIENESTSFKYYNSDTDQLKYGYVTLRIPAEGYNSILEQIENLGLVTNDSSNATDVTKAYRDTASEIENLKITESRLREIMAQAVEISDILSIENELTRIRGNINSYEKQIKNWESLVDLTTITVTLNEVKNLKPVVEPLDESLWGKAKEGFIGTINAITHFVEQLFIWLIAKSPYLVGLAIIAIFTKLIYNKRRKIHEK</sequence>
<evidence type="ECO:0000313" key="8">
    <source>
        <dbReference type="Proteomes" id="UP001158045"/>
    </source>
</evidence>
<dbReference type="EMBL" id="JARYZI010000005">
    <property type="protein sequence ID" value="MDH8678340.1"/>
    <property type="molecule type" value="Genomic_DNA"/>
</dbReference>
<organism evidence="7 8">
    <name type="scientific">Fusibacter bizertensis</name>
    <dbReference type="NCBI Taxonomy" id="1488331"/>
    <lineage>
        <taxon>Bacteria</taxon>
        <taxon>Bacillati</taxon>
        <taxon>Bacillota</taxon>
        <taxon>Clostridia</taxon>
        <taxon>Eubacteriales</taxon>
        <taxon>Eubacteriales Family XII. Incertae Sedis</taxon>
        <taxon>Fusibacter</taxon>
    </lineage>
</organism>
<evidence type="ECO:0000256" key="2">
    <source>
        <dbReference type="ARBA" id="ARBA00024438"/>
    </source>
</evidence>
<evidence type="ECO:0000259" key="5">
    <source>
        <dbReference type="Pfam" id="PF13490"/>
    </source>
</evidence>
<keyword evidence="3" id="KW-0175">Coiled coil</keyword>
<feature type="domain" description="DUF4349" evidence="6">
    <location>
        <begin position="218"/>
        <end position="435"/>
    </location>
</feature>
<dbReference type="Pfam" id="PF13490">
    <property type="entry name" value="zf-HC2"/>
    <property type="match status" value="1"/>
</dbReference>
<dbReference type="InterPro" id="IPR025645">
    <property type="entry name" value="DUF4349"/>
</dbReference>
<evidence type="ECO:0000313" key="7">
    <source>
        <dbReference type="EMBL" id="MDH8678340.1"/>
    </source>
</evidence>
<dbReference type="Gene3D" id="1.10.10.1320">
    <property type="entry name" value="Anti-sigma factor, zinc-finger domain"/>
    <property type="match status" value="1"/>
</dbReference>
<evidence type="ECO:0000256" key="4">
    <source>
        <dbReference type="SAM" id="Phobius"/>
    </source>
</evidence>
<dbReference type="RefSeq" id="WP_281094182.1">
    <property type="nucleotide sequence ID" value="NZ_JARYZI010000005.1"/>
</dbReference>
<accession>A0ABT6ND86</accession>